<dbReference type="EMBL" id="JBHRYC010000026">
    <property type="protein sequence ID" value="MFC3637029.1"/>
    <property type="molecule type" value="Genomic_DNA"/>
</dbReference>
<organism evidence="1 2">
    <name type="scientific">Camelimonas fluminis</name>
    <dbReference type="NCBI Taxonomy" id="1576911"/>
    <lineage>
        <taxon>Bacteria</taxon>
        <taxon>Pseudomonadati</taxon>
        <taxon>Pseudomonadota</taxon>
        <taxon>Alphaproteobacteria</taxon>
        <taxon>Hyphomicrobiales</taxon>
        <taxon>Chelatococcaceae</taxon>
        <taxon>Camelimonas</taxon>
    </lineage>
</organism>
<name>A0ABV7UF79_9HYPH</name>
<keyword evidence="2" id="KW-1185">Reference proteome</keyword>
<protein>
    <recommendedName>
        <fullName evidence="3">Tail tube protein</fullName>
    </recommendedName>
</protein>
<accession>A0ABV7UF79</accession>
<comment type="caution">
    <text evidence="1">The sequence shown here is derived from an EMBL/GenBank/DDBJ whole genome shotgun (WGS) entry which is preliminary data.</text>
</comment>
<dbReference type="RefSeq" id="WP_191318042.1">
    <property type="nucleotide sequence ID" value="NZ_BNCG01000002.1"/>
</dbReference>
<sequence>MQTFGECSFKLGGRSYTARASAELTNVGLETAVEGNIDGTVYQTAKTKPSVIKLDLEDPLEGTFTAADMVTPQDVTFVEEHRGVTHLYTAAKAIGEPQYAPDSGAITNISFGCQRANYRRVGS</sequence>
<evidence type="ECO:0000313" key="2">
    <source>
        <dbReference type="Proteomes" id="UP001595704"/>
    </source>
</evidence>
<evidence type="ECO:0008006" key="3">
    <source>
        <dbReference type="Google" id="ProtNLM"/>
    </source>
</evidence>
<proteinExistence type="predicted"/>
<gene>
    <name evidence="1" type="ORF">ACFONL_06480</name>
</gene>
<reference evidence="2" key="1">
    <citation type="journal article" date="2019" name="Int. J. Syst. Evol. Microbiol.">
        <title>The Global Catalogue of Microorganisms (GCM) 10K type strain sequencing project: providing services to taxonomists for standard genome sequencing and annotation.</title>
        <authorList>
            <consortium name="The Broad Institute Genomics Platform"/>
            <consortium name="The Broad Institute Genome Sequencing Center for Infectious Disease"/>
            <person name="Wu L."/>
            <person name="Ma J."/>
        </authorList>
    </citation>
    <scope>NUCLEOTIDE SEQUENCE [LARGE SCALE GENOMIC DNA]</scope>
    <source>
        <strain evidence="2">KCTC 42282</strain>
    </source>
</reference>
<evidence type="ECO:0000313" key="1">
    <source>
        <dbReference type="EMBL" id="MFC3637029.1"/>
    </source>
</evidence>
<dbReference type="Proteomes" id="UP001595704">
    <property type="component" value="Unassembled WGS sequence"/>
</dbReference>